<evidence type="ECO:0000256" key="1">
    <source>
        <dbReference type="RuleBase" id="RU000481"/>
    </source>
</evidence>
<keyword evidence="1" id="KW-0808">Transferase</keyword>
<dbReference type="Proteomes" id="UP001321786">
    <property type="component" value="Chromosome"/>
</dbReference>
<dbReference type="InterPro" id="IPR015421">
    <property type="entry name" value="PyrdxlP-dep_Trfase_major"/>
</dbReference>
<dbReference type="KEGG" id="hprf:HLPR_03240"/>
<comment type="similarity">
    <text evidence="1">Belongs to the class-I pyridoxal-phosphate-dependent aminotransferase family.</text>
</comment>
<dbReference type="EC" id="2.6.1.-" evidence="1"/>
<dbReference type="SUPFAM" id="SSF53383">
    <property type="entry name" value="PLP-dependent transferases"/>
    <property type="match status" value="1"/>
</dbReference>
<reference evidence="3 4" key="1">
    <citation type="submission" date="2023-08" db="EMBL/GenBank/DDBJ databases">
        <title>Helicovermis profunda gen. nov., sp. nov., a novel mesophilic, fermentative bacterium within the Bacillota from a deep-sea hydrothermal vent chimney.</title>
        <authorList>
            <person name="Miyazaki U."/>
            <person name="Mizutani D."/>
            <person name="Hashimoto Y."/>
            <person name="Tame A."/>
            <person name="Sawayama S."/>
            <person name="Miyazaki J."/>
            <person name="Takai K."/>
            <person name="Nakagawa S."/>
        </authorList>
    </citation>
    <scope>NUCLEOTIDE SEQUENCE [LARGE SCALE GENOMIC DNA]</scope>
    <source>
        <strain evidence="3 4">S502</strain>
    </source>
</reference>
<dbReference type="PANTHER" id="PTHR43510:SF1">
    <property type="entry name" value="AMINOTRANSFERASE FUNCTION, HYPOTHETICAL (EUROFUNG)"/>
    <property type="match status" value="1"/>
</dbReference>
<comment type="cofactor">
    <cofactor evidence="1">
        <name>pyridoxal 5'-phosphate</name>
        <dbReference type="ChEBI" id="CHEBI:597326"/>
    </cofactor>
</comment>
<organism evidence="3 4">
    <name type="scientific">Helicovermis profundi</name>
    <dbReference type="NCBI Taxonomy" id="3065157"/>
    <lineage>
        <taxon>Bacteria</taxon>
        <taxon>Bacillati</taxon>
        <taxon>Bacillota</taxon>
        <taxon>Clostridia</taxon>
        <taxon>Helicovermis</taxon>
    </lineage>
</organism>
<dbReference type="GO" id="GO:0008483">
    <property type="term" value="F:transaminase activity"/>
    <property type="evidence" value="ECO:0007669"/>
    <property type="project" value="UniProtKB-KW"/>
</dbReference>
<evidence type="ECO:0000313" key="3">
    <source>
        <dbReference type="EMBL" id="BEP27993.1"/>
    </source>
</evidence>
<dbReference type="GO" id="GO:0030170">
    <property type="term" value="F:pyridoxal phosphate binding"/>
    <property type="evidence" value="ECO:0007669"/>
    <property type="project" value="InterPro"/>
</dbReference>
<keyword evidence="4" id="KW-1185">Reference proteome</keyword>
<name>A0AAU9EF02_9FIRM</name>
<dbReference type="InterPro" id="IPR000253">
    <property type="entry name" value="FHA_dom"/>
</dbReference>
<dbReference type="EMBL" id="AP028654">
    <property type="protein sequence ID" value="BEP27993.1"/>
    <property type="molecule type" value="Genomic_DNA"/>
</dbReference>
<dbReference type="CDD" id="cd00609">
    <property type="entry name" value="AAT_like"/>
    <property type="match status" value="1"/>
</dbReference>
<dbReference type="NCBIfam" id="NF005593">
    <property type="entry name" value="PRK07324.1"/>
    <property type="match status" value="1"/>
</dbReference>
<keyword evidence="1 3" id="KW-0032">Aminotransferase</keyword>
<gene>
    <name evidence="3" type="ORF">HLPR_03240</name>
</gene>
<dbReference type="InterPro" id="IPR015422">
    <property type="entry name" value="PyrdxlP-dep_Trfase_small"/>
</dbReference>
<sequence>MKIKDFGVEIWMNLYENNCKYNLAETCVNSMTVNELLDIASKREEIIDHILEIQLSYGDIEGSPKLIEGIQSLYKKVKANQITVSHGAIGANALTIFALVKAGDRVISVLPTYQQHYSIPEAYGADVKILQLKFENNFLPNLEELKSLVNDNTKLICINNPNNPTGALMNEEFLKEIVEIAKSCDSYILCDEVYRGLDHEDSGFTTSIVDLYDKGISTGSISKTFSLAGLRVGWVAGPEDLIETVNRRRDYNTISLGRIDDYLVGIALENKDKIIERNHLIVRENIKIVDEWVNNEPKLSYIKSKAGTTVFVKYDFDILSEDFCVKLLDEKGVMLVPEKALDMEGFFRLGYAFSPSDLKIGLEKISEFLKELS</sequence>
<feature type="domain" description="FHA" evidence="2">
    <location>
        <begin position="254"/>
        <end position="310"/>
    </location>
</feature>
<accession>A0AAU9EF02</accession>
<proteinExistence type="inferred from homology"/>
<dbReference type="InterPro" id="IPR004838">
    <property type="entry name" value="NHTrfase_class1_PyrdxlP-BS"/>
</dbReference>
<evidence type="ECO:0000313" key="4">
    <source>
        <dbReference type="Proteomes" id="UP001321786"/>
    </source>
</evidence>
<dbReference type="AlphaFoldDB" id="A0AAU9EF02"/>
<dbReference type="PANTHER" id="PTHR43510">
    <property type="entry name" value="AMINOTRANSFERASE FUNCTION, HYPOTHETICAL (EUROFUNG)"/>
    <property type="match status" value="1"/>
</dbReference>
<dbReference type="PROSITE" id="PS50006">
    <property type="entry name" value="FHA_DOMAIN"/>
    <property type="match status" value="1"/>
</dbReference>
<dbReference type="PROSITE" id="PS00105">
    <property type="entry name" value="AA_TRANSFER_CLASS_1"/>
    <property type="match status" value="1"/>
</dbReference>
<dbReference type="InterPro" id="IPR004839">
    <property type="entry name" value="Aminotransferase_I/II_large"/>
</dbReference>
<evidence type="ECO:0000259" key="2">
    <source>
        <dbReference type="PROSITE" id="PS50006"/>
    </source>
</evidence>
<dbReference type="Gene3D" id="3.90.1150.10">
    <property type="entry name" value="Aspartate Aminotransferase, domain 1"/>
    <property type="match status" value="1"/>
</dbReference>
<protein>
    <recommendedName>
        <fullName evidence="1">Aminotransferase</fullName>
        <ecNumber evidence="1">2.6.1.-</ecNumber>
    </recommendedName>
</protein>
<dbReference type="RefSeq" id="WP_338536349.1">
    <property type="nucleotide sequence ID" value="NZ_AP028654.1"/>
</dbReference>
<dbReference type="InterPro" id="IPR015424">
    <property type="entry name" value="PyrdxlP-dep_Trfase"/>
</dbReference>
<dbReference type="Gene3D" id="3.40.640.10">
    <property type="entry name" value="Type I PLP-dependent aspartate aminotransferase-like (Major domain)"/>
    <property type="match status" value="1"/>
</dbReference>
<dbReference type="Pfam" id="PF00155">
    <property type="entry name" value="Aminotran_1_2"/>
    <property type="match status" value="1"/>
</dbReference>